<dbReference type="SUPFAM" id="SSF53850">
    <property type="entry name" value="Periplasmic binding protein-like II"/>
    <property type="match status" value="1"/>
</dbReference>
<dbReference type="PANTHER" id="PTHR30632:SF11">
    <property type="entry name" value="BLR4797 PROTEIN"/>
    <property type="match status" value="1"/>
</dbReference>
<dbReference type="EMBL" id="JBHLVZ010000074">
    <property type="protein sequence ID" value="MFC0388036.1"/>
    <property type="molecule type" value="Genomic_DNA"/>
</dbReference>
<dbReference type="PANTHER" id="PTHR30632">
    <property type="entry name" value="MOLYBDATE-BINDING PERIPLASMIC PROTEIN"/>
    <property type="match status" value="1"/>
</dbReference>
<keyword evidence="3" id="KW-1185">Reference proteome</keyword>
<comment type="caution">
    <text evidence="2">The sequence shown here is derived from an EMBL/GenBank/DDBJ whole genome shotgun (WGS) entry which is preliminary data.</text>
</comment>
<evidence type="ECO:0000256" key="1">
    <source>
        <dbReference type="SAM" id="SignalP"/>
    </source>
</evidence>
<reference evidence="2 3" key="1">
    <citation type="submission" date="2024-09" db="EMBL/GenBank/DDBJ databases">
        <authorList>
            <person name="Sun Q."/>
            <person name="Mori K."/>
        </authorList>
    </citation>
    <scope>NUCLEOTIDE SEQUENCE [LARGE SCALE GENOMIC DNA]</scope>
    <source>
        <strain evidence="2 3">CCM 7468</strain>
    </source>
</reference>
<accession>A0ABV6IWQ1</accession>
<feature type="chain" id="PRO_5046712295" evidence="1">
    <location>
        <begin position="30"/>
        <end position="266"/>
    </location>
</feature>
<dbReference type="Gene3D" id="3.40.190.10">
    <property type="entry name" value="Periplasmic binding protein-like II"/>
    <property type="match status" value="2"/>
</dbReference>
<feature type="signal peptide" evidence="1">
    <location>
        <begin position="1"/>
        <end position="29"/>
    </location>
</feature>
<keyword evidence="1" id="KW-0732">Signal</keyword>
<name>A0ABV6IWQ1_9PROT</name>
<protein>
    <submittedName>
        <fullName evidence="2">Substrate-binding domain-containing protein</fullName>
    </submittedName>
</protein>
<dbReference type="RefSeq" id="WP_377054063.1">
    <property type="nucleotide sequence ID" value="NZ_JBHLVZ010000074.1"/>
</dbReference>
<sequence length="266" mass="27908">MRHPTPLQGRRALLLAAAALPFLPRPAAAAEIRVMTSGGLTAAYRALSPDFEKSSSHTLHTVQGASMGAAPDAIPQRLARGEPADVVLLAVDGLEALVAKGLAMPGSRVDIARSLIGMAVRAGAPKPDISTVDTFRQALLAARSVAYSASASGVYIETEMYRRLGIHDEMMAKSRRILSERVGTVVARGEAEIGFQQVSELLPIQGIDYLGTIPEAVQQPTIFCAGIAAKSENPEAARALIRFLSSPEAAPVLVRTGLEPIARAGG</sequence>
<evidence type="ECO:0000313" key="3">
    <source>
        <dbReference type="Proteomes" id="UP001589789"/>
    </source>
</evidence>
<evidence type="ECO:0000313" key="2">
    <source>
        <dbReference type="EMBL" id="MFC0388036.1"/>
    </source>
</evidence>
<proteinExistence type="predicted"/>
<dbReference type="Pfam" id="PF13531">
    <property type="entry name" value="SBP_bac_11"/>
    <property type="match status" value="1"/>
</dbReference>
<dbReference type="InterPro" id="IPR050682">
    <property type="entry name" value="ModA/WtpA"/>
</dbReference>
<dbReference type="Proteomes" id="UP001589789">
    <property type="component" value="Unassembled WGS sequence"/>
</dbReference>
<gene>
    <name evidence="2" type="ORF">ACFFIC_21180</name>
</gene>
<organism evidence="2 3">
    <name type="scientific">Muricoccus vinaceus</name>
    <dbReference type="NCBI Taxonomy" id="424704"/>
    <lineage>
        <taxon>Bacteria</taxon>
        <taxon>Pseudomonadati</taxon>
        <taxon>Pseudomonadota</taxon>
        <taxon>Alphaproteobacteria</taxon>
        <taxon>Acetobacterales</taxon>
        <taxon>Roseomonadaceae</taxon>
        <taxon>Muricoccus</taxon>
    </lineage>
</organism>